<evidence type="ECO:0000256" key="1">
    <source>
        <dbReference type="SAM" id="MobiDB-lite"/>
    </source>
</evidence>
<gene>
    <name evidence="2" type="ORF">GCM10010140_66960</name>
</gene>
<comment type="caution">
    <text evidence="2">The sequence shown here is derived from an EMBL/GenBank/DDBJ whole genome shotgun (WGS) entry which is preliminary data.</text>
</comment>
<feature type="compositionally biased region" description="Pro residues" evidence="1">
    <location>
        <begin position="248"/>
        <end position="277"/>
    </location>
</feature>
<sequence>MISSNSRYGPENGYGGHARARAWAVAAAVTVLQLATPLPTPAQAATGTSRAVTTGDAGTTTVHRTARGTGTVITEDAGDTESAGVTGFTGADGAAGVMGTGTVSGDGSWTPGDTETGTDRDAEAALAQVMRTITTGGAESTAGDMETVMTRDAGSTAGDTAVVTTEGAQDLALDYLTELAGDRAEADGDSTEASETAAHGSGQAAARPFPGGGAAFAREICRGRKGYVFRDGRCRRAAMRSGGSQGQPVPPRPPGRPSLQGPPGPQGPPGVPGPPGRIGPQGLSASVAMTFQGSIAFVGAPRSDGALLIRDPRTTPRWFDLSSVPGYPGGVVGLAMASLGNDIHLTVRNTNGKLAYTSCVVQPTPGTPGNPRWPENCIPFIDLTPPD</sequence>
<proteinExistence type="predicted"/>
<dbReference type="Proteomes" id="UP000611554">
    <property type="component" value="Unassembled WGS sequence"/>
</dbReference>
<evidence type="ECO:0000313" key="3">
    <source>
        <dbReference type="Proteomes" id="UP000611554"/>
    </source>
</evidence>
<feature type="region of interest" description="Disordered" evidence="1">
    <location>
        <begin position="183"/>
        <end position="210"/>
    </location>
</feature>
<reference evidence="3" key="1">
    <citation type="journal article" date="2019" name="Int. J. Syst. Evol. Microbiol.">
        <title>The Global Catalogue of Microorganisms (GCM) 10K type strain sequencing project: providing services to taxonomists for standard genome sequencing and annotation.</title>
        <authorList>
            <consortium name="The Broad Institute Genomics Platform"/>
            <consortium name="The Broad Institute Genome Sequencing Center for Infectious Disease"/>
            <person name="Wu L."/>
            <person name="Ma J."/>
        </authorList>
    </citation>
    <scope>NUCLEOTIDE SEQUENCE [LARGE SCALE GENOMIC DNA]</scope>
    <source>
        <strain evidence="3">JCM 3115</strain>
    </source>
</reference>
<evidence type="ECO:0008006" key="4">
    <source>
        <dbReference type="Google" id="ProtNLM"/>
    </source>
</evidence>
<protein>
    <recommendedName>
        <fullName evidence="4">Collagen-like protein</fullName>
    </recommendedName>
</protein>
<feature type="region of interest" description="Disordered" evidence="1">
    <location>
        <begin position="238"/>
        <end position="283"/>
    </location>
</feature>
<feature type="region of interest" description="Disordered" evidence="1">
    <location>
        <begin position="40"/>
        <end position="117"/>
    </location>
</feature>
<name>A0ABQ2RI33_9ACTN</name>
<keyword evidence="3" id="KW-1185">Reference proteome</keyword>
<organism evidence="2 3">
    <name type="scientific">Streptosporangium pseudovulgare</name>
    <dbReference type="NCBI Taxonomy" id="35765"/>
    <lineage>
        <taxon>Bacteria</taxon>
        <taxon>Bacillati</taxon>
        <taxon>Actinomycetota</taxon>
        <taxon>Actinomycetes</taxon>
        <taxon>Streptosporangiales</taxon>
        <taxon>Streptosporangiaceae</taxon>
        <taxon>Streptosporangium</taxon>
    </lineage>
</organism>
<accession>A0ABQ2RI33</accession>
<feature type="compositionally biased region" description="Low complexity" evidence="1">
    <location>
        <begin position="40"/>
        <end position="63"/>
    </location>
</feature>
<evidence type="ECO:0000313" key="2">
    <source>
        <dbReference type="EMBL" id="GGQ27379.1"/>
    </source>
</evidence>
<feature type="compositionally biased region" description="Polar residues" evidence="1">
    <location>
        <begin position="105"/>
        <end position="115"/>
    </location>
</feature>
<dbReference type="EMBL" id="BMQJ01000023">
    <property type="protein sequence ID" value="GGQ27379.1"/>
    <property type="molecule type" value="Genomic_DNA"/>
</dbReference>